<dbReference type="PANTHER" id="PTHR38389">
    <property type="entry name" value="DNA-DIRECTED RNA POLYMERASE SUBUNIT BETA"/>
    <property type="match status" value="1"/>
</dbReference>
<accession>A0A8B8NMP0</accession>
<keyword evidence="1" id="KW-0812">Transmembrane</keyword>
<gene>
    <name evidence="4" type="primary">LOC115736040</name>
</gene>
<evidence type="ECO:0000256" key="1">
    <source>
        <dbReference type="SAM" id="Phobius"/>
    </source>
</evidence>
<name>A0A8B8NMP0_9MYRT</name>
<dbReference type="PANTHER" id="PTHR38389:SF1">
    <property type="entry name" value="DNA-DIRECTED RNA POLYMERASE SUBUNIT BETA"/>
    <property type="match status" value="1"/>
</dbReference>
<feature type="transmembrane region" description="Helical" evidence="1">
    <location>
        <begin position="49"/>
        <end position="71"/>
    </location>
</feature>
<proteinExistence type="predicted"/>
<dbReference type="Pfam" id="PF25397">
    <property type="entry name" value="DUF7887"/>
    <property type="match status" value="1"/>
</dbReference>
<feature type="domain" description="DUF7887" evidence="2">
    <location>
        <begin position="53"/>
        <end position="114"/>
    </location>
</feature>
<evidence type="ECO:0000313" key="4">
    <source>
        <dbReference type="RefSeq" id="XP_030523399.1"/>
    </source>
</evidence>
<dbReference type="GeneID" id="115736040"/>
<dbReference type="InterPro" id="IPR057209">
    <property type="entry name" value="DUF7887"/>
</dbReference>
<evidence type="ECO:0000259" key="2">
    <source>
        <dbReference type="Pfam" id="PF25397"/>
    </source>
</evidence>
<dbReference type="KEGG" id="rarg:115736040"/>
<protein>
    <submittedName>
        <fullName evidence="4">Uncharacterized protein LOC115736040 isoform X1</fullName>
    </submittedName>
</protein>
<dbReference type="OrthoDB" id="1937164at2759"/>
<organism evidence="3 4">
    <name type="scientific">Rhodamnia argentea</name>
    <dbReference type="NCBI Taxonomy" id="178133"/>
    <lineage>
        <taxon>Eukaryota</taxon>
        <taxon>Viridiplantae</taxon>
        <taxon>Streptophyta</taxon>
        <taxon>Embryophyta</taxon>
        <taxon>Tracheophyta</taxon>
        <taxon>Spermatophyta</taxon>
        <taxon>Magnoliopsida</taxon>
        <taxon>eudicotyledons</taxon>
        <taxon>Gunneridae</taxon>
        <taxon>Pentapetalae</taxon>
        <taxon>rosids</taxon>
        <taxon>malvids</taxon>
        <taxon>Myrtales</taxon>
        <taxon>Myrtaceae</taxon>
        <taxon>Myrtoideae</taxon>
        <taxon>Myrteae</taxon>
        <taxon>Australasian group</taxon>
        <taxon>Rhodamnia</taxon>
    </lineage>
</organism>
<keyword evidence="3" id="KW-1185">Reference proteome</keyword>
<reference evidence="4" key="1">
    <citation type="submission" date="2025-08" db="UniProtKB">
        <authorList>
            <consortium name="RefSeq"/>
        </authorList>
    </citation>
    <scope>IDENTIFICATION</scope>
    <source>
        <tissue evidence="4">Leaf</tissue>
    </source>
</reference>
<feature type="transmembrane region" description="Helical" evidence="1">
    <location>
        <begin position="92"/>
        <end position="111"/>
    </location>
</feature>
<keyword evidence="1" id="KW-0472">Membrane</keyword>
<evidence type="ECO:0000313" key="3">
    <source>
        <dbReference type="Proteomes" id="UP000827889"/>
    </source>
</evidence>
<sequence length="117" mass="12280">MAITQTSSIFTKVAAHPLPGINGRKLGAVSAKKGDLTDPSSKTRQQPGFALRVSNPILARAAIAVFGLGFIDAGYSGDWSRIGAISKEGEDLLRIAAFLVVPLCIFAIFSTSKDSES</sequence>
<dbReference type="AlphaFoldDB" id="A0A8B8NMP0"/>
<keyword evidence="1" id="KW-1133">Transmembrane helix</keyword>
<dbReference type="Proteomes" id="UP000827889">
    <property type="component" value="Chromosome 4"/>
</dbReference>
<dbReference type="RefSeq" id="XP_030523399.1">
    <property type="nucleotide sequence ID" value="XM_030667539.2"/>
</dbReference>